<evidence type="ECO:0000259" key="1">
    <source>
        <dbReference type="Pfam" id="PF03527"/>
    </source>
</evidence>
<name>A0ABX8DK79_9PSED</name>
<dbReference type="Gene3D" id="2.180.10.10">
    <property type="entry name" value="RHS repeat-associated core"/>
    <property type="match status" value="1"/>
</dbReference>
<dbReference type="RefSeq" id="WP_116054354.1">
    <property type="nucleotide sequence ID" value="NZ_CP074676.1"/>
</dbReference>
<dbReference type="EMBL" id="CP074676">
    <property type="protein sequence ID" value="QVL16594.1"/>
    <property type="molecule type" value="Genomic_DNA"/>
</dbReference>
<proteinExistence type="predicted"/>
<organism evidence="2 3">
    <name type="scientific">Pseudomonas qingdaonensis</name>
    <dbReference type="NCBI Taxonomy" id="2056231"/>
    <lineage>
        <taxon>Bacteria</taxon>
        <taxon>Pseudomonadati</taxon>
        <taxon>Pseudomonadota</taxon>
        <taxon>Gammaproteobacteria</taxon>
        <taxon>Pseudomonadales</taxon>
        <taxon>Pseudomonadaceae</taxon>
        <taxon>Pseudomonas</taxon>
    </lineage>
</organism>
<gene>
    <name evidence="2" type="ORF">KH389_14240</name>
</gene>
<dbReference type="Proteomes" id="UP000678154">
    <property type="component" value="Chromosome"/>
</dbReference>
<dbReference type="Pfam" id="PF03527">
    <property type="entry name" value="RHS"/>
    <property type="match status" value="1"/>
</dbReference>
<feature type="domain" description="RHS protein conserved region" evidence="1">
    <location>
        <begin position="9"/>
        <end position="46"/>
    </location>
</feature>
<reference evidence="2 3" key="1">
    <citation type="journal article" date="2016" name="J. Hazard. Mater.">
        <title>A newly isolated Pseudomonas putida S-1 strain for batch-mode-propanethiol degradation and continuous treatment of propanethiol-containing waste gas.</title>
        <authorList>
            <person name="Chen D.Z."/>
            <person name="Sun Y.M."/>
            <person name="Han L.M."/>
            <person name="Chen J."/>
            <person name="Ye J.X."/>
            <person name="Chen J.M."/>
        </authorList>
    </citation>
    <scope>NUCLEOTIDE SEQUENCE [LARGE SCALE GENOMIC DNA]</scope>
    <source>
        <strain evidence="2 3">S-1</strain>
    </source>
</reference>
<evidence type="ECO:0000313" key="3">
    <source>
        <dbReference type="Proteomes" id="UP000678154"/>
    </source>
</evidence>
<evidence type="ECO:0000313" key="2">
    <source>
        <dbReference type="EMBL" id="QVL16594.1"/>
    </source>
</evidence>
<keyword evidence="3" id="KW-1185">Reference proteome</keyword>
<protein>
    <submittedName>
        <fullName evidence="2">RHS domain-containing protein</fullName>
    </submittedName>
</protein>
<dbReference type="GeneID" id="99615725"/>
<dbReference type="InterPro" id="IPR001826">
    <property type="entry name" value="RHS"/>
</dbReference>
<sequence length="86" mass="9530">MQPQAFDAIAWYQCDHLGPTKELTDNKGEVAWAVQYKAWGEVHEERSAWARKVGLGNAPRFRGSITTVRPGCITTGIGTMIRGRAI</sequence>
<accession>A0ABX8DK79</accession>